<evidence type="ECO:0000313" key="2">
    <source>
        <dbReference type="EMBL" id="KAK3881938.1"/>
    </source>
</evidence>
<dbReference type="EMBL" id="JAWQEG010000379">
    <property type="protein sequence ID" value="KAK3890992.1"/>
    <property type="molecule type" value="Genomic_DNA"/>
</dbReference>
<feature type="compositionally biased region" description="Polar residues" evidence="1">
    <location>
        <begin position="58"/>
        <end position="68"/>
    </location>
</feature>
<gene>
    <name evidence="5" type="ORF">Pcinc_003796</name>
    <name evidence="4" type="ORF">Pcinc_005074</name>
    <name evidence="3" type="ORF">Pcinc_005846</name>
    <name evidence="2" type="ORF">Pcinc_013662</name>
</gene>
<keyword evidence="6" id="KW-1185">Reference proteome</keyword>
<evidence type="ECO:0000313" key="5">
    <source>
        <dbReference type="EMBL" id="KAK3892343.1"/>
    </source>
</evidence>
<evidence type="ECO:0000313" key="6">
    <source>
        <dbReference type="Proteomes" id="UP001286313"/>
    </source>
</evidence>
<dbReference type="EMBL" id="JAWQEG010000436">
    <property type="protein sequence ID" value="KAK3890187.1"/>
    <property type="molecule type" value="Genomic_DNA"/>
</dbReference>
<organism evidence="2 6">
    <name type="scientific">Petrolisthes cinctipes</name>
    <name type="common">Flat porcelain crab</name>
    <dbReference type="NCBI Taxonomy" id="88211"/>
    <lineage>
        <taxon>Eukaryota</taxon>
        <taxon>Metazoa</taxon>
        <taxon>Ecdysozoa</taxon>
        <taxon>Arthropoda</taxon>
        <taxon>Crustacea</taxon>
        <taxon>Multicrustacea</taxon>
        <taxon>Malacostraca</taxon>
        <taxon>Eumalacostraca</taxon>
        <taxon>Eucarida</taxon>
        <taxon>Decapoda</taxon>
        <taxon>Pleocyemata</taxon>
        <taxon>Anomura</taxon>
        <taxon>Galatheoidea</taxon>
        <taxon>Porcellanidae</taxon>
        <taxon>Petrolisthes</taxon>
    </lineage>
</organism>
<feature type="region of interest" description="Disordered" evidence="1">
    <location>
        <begin position="40"/>
        <end position="69"/>
    </location>
</feature>
<comment type="caution">
    <text evidence="2">The sequence shown here is derived from an EMBL/GenBank/DDBJ whole genome shotgun (WGS) entry which is preliminary data.</text>
</comment>
<protein>
    <submittedName>
        <fullName evidence="2">Uncharacterized protein</fullName>
    </submittedName>
</protein>
<proteinExistence type="predicted"/>
<reference evidence="2" key="1">
    <citation type="submission" date="2023-10" db="EMBL/GenBank/DDBJ databases">
        <title>Genome assemblies of two species of porcelain crab, Petrolisthes cinctipes and Petrolisthes manimaculis (Anomura: Porcellanidae).</title>
        <authorList>
            <person name="Angst P."/>
        </authorList>
    </citation>
    <scope>NUCLEOTIDE SEQUENCE</scope>
    <source>
        <strain evidence="2">PB745_01</strain>
        <tissue evidence="2">Gill</tissue>
    </source>
</reference>
<dbReference type="EMBL" id="JAWQEG010001160">
    <property type="protein sequence ID" value="KAK3881938.1"/>
    <property type="molecule type" value="Genomic_DNA"/>
</dbReference>
<dbReference type="EMBL" id="JAWQEG010000264">
    <property type="protein sequence ID" value="KAK3892343.1"/>
    <property type="molecule type" value="Genomic_DNA"/>
</dbReference>
<accession>A0AAE1FWH3</accession>
<name>A0AAE1FWH3_PETCI</name>
<evidence type="ECO:0000313" key="3">
    <source>
        <dbReference type="EMBL" id="KAK3890187.1"/>
    </source>
</evidence>
<evidence type="ECO:0000256" key="1">
    <source>
        <dbReference type="SAM" id="MobiDB-lite"/>
    </source>
</evidence>
<sequence>MDYSGPAGIAEIEDDLHLTDNEEQAMEHWLPLKPPARHEFQSVVASTSTKRPMDYGSDTISEPQSPAAKSTKLDNLRNLCAMFVPPPLVQECRFERDVGPLSHGFVDSLRHPSLREGWQGCPSRSNLRSTALLRLWSVLSVS</sequence>
<dbReference type="Proteomes" id="UP001286313">
    <property type="component" value="Unassembled WGS sequence"/>
</dbReference>
<dbReference type="AlphaFoldDB" id="A0AAE1FWH3"/>
<evidence type="ECO:0000313" key="4">
    <source>
        <dbReference type="EMBL" id="KAK3890992.1"/>
    </source>
</evidence>